<protein>
    <submittedName>
        <fullName evidence="4">AAA family ATPase</fullName>
    </submittedName>
</protein>
<feature type="domain" description="HTH luxR-type" evidence="3">
    <location>
        <begin position="867"/>
        <end position="932"/>
    </location>
</feature>
<name>A0ABT4HBD8_MYCIR</name>
<dbReference type="Gene3D" id="1.10.10.10">
    <property type="entry name" value="Winged helix-like DNA-binding domain superfamily/Winged helix DNA-binding domain"/>
    <property type="match status" value="1"/>
</dbReference>
<evidence type="ECO:0000313" key="4">
    <source>
        <dbReference type="EMBL" id="MCZ0727124.1"/>
    </source>
</evidence>
<comment type="caution">
    <text evidence="4">The sequence shown here is derived from an EMBL/GenBank/DDBJ whole genome shotgun (WGS) entry which is preliminary data.</text>
</comment>
<evidence type="ECO:0000256" key="2">
    <source>
        <dbReference type="ARBA" id="ARBA00022840"/>
    </source>
</evidence>
<dbReference type="EMBL" id="JAPQYE010000001">
    <property type="protein sequence ID" value="MCZ0727124.1"/>
    <property type="molecule type" value="Genomic_DNA"/>
</dbReference>
<dbReference type="Pfam" id="PF13191">
    <property type="entry name" value="AAA_16"/>
    <property type="match status" value="1"/>
</dbReference>
<proteinExistence type="predicted"/>
<dbReference type="SUPFAM" id="SSF52540">
    <property type="entry name" value="P-loop containing nucleoside triphosphate hydrolases"/>
    <property type="match status" value="1"/>
</dbReference>
<evidence type="ECO:0000259" key="3">
    <source>
        <dbReference type="PROSITE" id="PS50043"/>
    </source>
</evidence>
<dbReference type="InterPro" id="IPR016032">
    <property type="entry name" value="Sig_transdc_resp-reg_C-effctor"/>
</dbReference>
<dbReference type="SUPFAM" id="SSF46894">
    <property type="entry name" value="C-terminal effector domain of the bipartite response regulators"/>
    <property type="match status" value="1"/>
</dbReference>
<dbReference type="SMART" id="SM00421">
    <property type="entry name" value="HTH_LUXR"/>
    <property type="match status" value="1"/>
</dbReference>
<dbReference type="PRINTS" id="PR00038">
    <property type="entry name" value="HTHLUXR"/>
</dbReference>
<dbReference type="InterPro" id="IPR036388">
    <property type="entry name" value="WH-like_DNA-bd_sf"/>
</dbReference>
<dbReference type="Proteomes" id="UP001084650">
    <property type="component" value="Unassembled WGS sequence"/>
</dbReference>
<sequence>MNIAAVNSLDNLSVDAKMGGVAAQGGLLGRRHEQQELARLIDGTRHGRSGSLVIRGEPGIGKTALINDALTHAAQLQCIEISGVEYESELPYASLHQVCRPLLGHLDDLPPPQRQALLVVFGMTGGDPPDRFRVAMAAMRLLGEAARTGPVVCAVDDAQWVDRASLQAFAFIARRLSADPIAMVFAARPSFDGTELAGLPELWLRGLDDRAARELLARSLPGHLDERTHDSILSEAAGNPLALLELHRALTPVQLAGGWGLAKAGADGVEAVYSGMLARLPTPTTTLLLVAAAEPGGEPADVWAAAARLGVGIEAAEPAEDAGLLTFDRQIRFRHPLVRSAVYRFATPAQRRAAHQALAEVLLGRVDEARRVWHRAHAAAGPDESVAVELEAAARKARARGGVAAAAAFLTSALELTADPASRDRRAEEAARATLDAGAPDDAAALLSRIDTTATASVPAPIEILRAEIAFATRRGGDTPVVLLGCAERLKSIDPALSRQTYLKAILTSIFAGRLSESDAADPAAVAAACAEVLPAVDKPKAPDLLLDGLVRRFTTGYRSAAPVLAHALREFCNDAAARRADAQWYGLAGRVALDLWDQTAWAAIGQWQVDALRRSGMLTLLPVALAHRAGVAVHAGRLAEAEGFITEAQAISAAIGVPAPGYIEPVLAAFRGQREQTVELVREGTDSGTERGEGRVIPLVGYAEAVLHNTFGDYDGALRATRWAIQYDDLGMSGYGLVERVEAGALSGDHATAHKALDQLLERTTASGTDMAKGMAARSRALLADGSRAEELFVEALEHLRRCEVDMLLARVHLLYGEWLLRRGRPEAAAQLRKAHGVFDAARAEALAARARRGLSGLGESVPAPRSGPADRLGRQELAIARLVRGGHTNAEIAEQLFLSPRTVEWHLTKIFGKLGIASRRELRTVLADTG</sequence>
<dbReference type="PANTHER" id="PTHR16305">
    <property type="entry name" value="TESTICULAR SOLUBLE ADENYLYL CYCLASE"/>
    <property type="match status" value="1"/>
</dbReference>
<accession>A0ABT4HBD8</accession>
<gene>
    <name evidence="4" type="ORF">OY187_03625</name>
</gene>
<dbReference type="InterPro" id="IPR041664">
    <property type="entry name" value="AAA_16"/>
</dbReference>
<reference evidence="4" key="1">
    <citation type="submission" date="2022-12" db="EMBL/GenBank/DDBJ databases">
        <title>Whole genome sequence of Mycolicibacterium iranicum strain SBH312.</title>
        <authorList>
            <person name="Jani J."/>
            <person name="Arifin Mustapha Z."/>
            <person name="Ahmed K."/>
            <person name="Kai Ling C."/>
        </authorList>
    </citation>
    <scope>NUCLEOTIDE SEQUENCE</scope>
    <source>
        <strain evidence="4">SBH312</strain>
    </source>
</reference>
<dbReference type="Pfam" id="PF00196">
    <property type="entry name" value="GerE"/>
    <property type="match status" value="1"/>
</dbReference>
<evidence type="ECO:0000256" key="1">
    <source>
        <dbReference type="ARBA" id="ARBA00022741"/>
    </source>
</evidence>
<dbReference type="PROSITE" id="PS50043">
    <property type="entry name" value="HTH_LUXR_2"/>
    <property type="match status" value="1"/>
</dbReference>
<dbReference type="InterPro" id="IPR027417">
    <property type="entry name" value="P-loop_NTPase"/>
</dbReference>
<dbReference type="RefSeq" id="WP_268785287.1">
    <property type="nucleotide sequence ID" value="NZ_JAPQYE010000001.1"/>
</dbReference>
<keyword evidence="5" id="KW-1185">Reference proteome</keyword>
<keyword evidence="2" id="KW-0067">ATP-binding</keyword>
<dbReference type="CDD" id="cd06170">
    <property type="entry name" value="LuxR_C_like"/>
    <property type="match status" value="1"/>
</dbReference>
<dbReference type="InterPro" id="IPR000792">
    <property type="entry name" value="Tscrpt_reg_LuxR_C"/>
</dbReference>
<dbReference type="PANTHER" id="PTHR16305:SF35">
    <property type="entry name" value="TRANSCRIPTIONAL ACTIVATOR DOMAIN"/>
    <property type="match status" value="1"/>
</dbReference>
<dbReference type="Gene3D" id="3.40.50.300">
    <property type="entry name" value="P-loop containing nucleotide triphosphate hydrolases"/>
    <property type="match status" value="1"/>
</dbReference>
<keyword evidence="1" id="KW-0547">Nucleotide-binding</keyword>
<organism evidence="4 5">
    <name type="scientific">Mycolicibacterium iranicum</name>
    <name type="common">Mycobacterium iranicum</name>
    <dbReference type="NCBI Taxonomy" id="912594"/>
    <lineage>
        <taxon>Bacteria</taxon>
        <taxon>Bacillati</taxon>
        <taxon>Actinomycetota</taxon>
        <taxon>Actinomycetes</taxon>
        <taxon>Mycobacteriales</taxon>
        <taxon>Mycobacteriaceae</taxon>
        <taxon>Mycolicibacterium</taxon>
    </lineage>
</organism>
<evidence type="ECO:0000313" key="5">
    <source>
        <dbReference type="Proteomes" id="UP001084650"/>
    </source>
</evidence>